<evidence type="ECO:0000313" key="2">
    <source>
        <dbReference type="Proteomes" id="UP001239111"/>
    </source>
</evidence>
<reference evidence="1" key="1">
    <citation type="submission" date="2023-04" db="EMBL/GenBank/DDBJ databases">
        <title>A chromosome-level genome assembly of the parasitoid wasp Eretmocerus hayati.</title>
        <authorList>
            <person name="Zhong Y."/>
            <person name="Liu S."/>
            <person name="Liu Y."/>
        </authorList>
    </citation>
    <scope>NUCLEOTIDE SEQUENCE</scope>
    <source>
        <strain evidence="1">ZJU_SS_LIU_2023</strain>
    </source>
</reference>
<comment type="caution">
    <text evidence="1">The sequence shown here is derived from an EMBL/GenBank/DDBJ whole genome shotgun (WGS) entry which is preliminary data.</text>
</comment>
<dbReference type="EMBL" id="CM056741">
    <property type="protein sequence ID" value="KAJ8684609.1"/>
    <property type="molecule type" value="Genomic_DNA"/>
</dbReference>
<gene>
    <name evidence="1" type="ORF">QAD02_020402</name>
</gene>
<keyword evidence="2" id="KW-1185">Reference proteome</keyword>
<accession>A0ACC2PM06</accession>
<dbReference type="Proteomes" id="UP001239111">
    <property type="component" value="Chromosome 1"/>
</dbReference>
<sequence>MYPSSQSNAAPGLGLNLNYGRTYEETTNDSSCWDQRTWDNRPSLNLTVTPQQHHGNSIVAHPIQQLQLSSSNTFTPLNNIQRQRQNSIFEHPIQQLQLSSSNTLTPLSHAQQQHDNSIIQRSTEQIQLSKNSDTATTPLINAHNSVGLTASQNSRIFLESTQPAQYAKNQGGCLLILIELRQPNAVIDDEFKVKWRAKSSELTLIFKSSPLSKIYGDFPCLSRDNGFELLTLIYDDSNETSCNNFISNWPQVSENLIAIANYKQNLALQGVSACLKEAESLTGDPRQILALKLLPLLIGSYALGSSKSQTKKPWKPDAVVIQQSFILHEQTWEELETKWAQLVTKFVEKGQSLNFCVGIIYQRGIHIRSEECCYDHPEEFKIGERLSSINDPVSGPMTISKDIHAVHISLPHTLKTILEMPGVYESMRNRKAQLLAENTNTISNIVQGKLRKEKYAPLDDDGELYPILITIDGAEPGNTLGSHAGNQKFGAVFASLPCLPPHLVAK</sequence>
<organism evidence="1 2">
    <name type="scientific">Eretmocerus hayati</name>
    <dbReference type="NCBI Taxonomy" id="131215"/>
    <lineage>
        <taxon>Eukaryota</taxon>
        <taxon>Metazoa</taxon>
        <taxon>Ecdysozoa</taxon>
        <taxon>Arthropoda</taxon>
        <taxon>Hexapoda</taxon>
        <taxon>Insecta</taxon>
        <taxon>Pterygota</taxon>
        <taxon>Neoptera</taxon>
        <taxon>Endopterygota</taxon>
        <taxon>Hymenoptera</taxon>
        <taxon>Apocrita</taxon>
        <taxon>Proctotrupomorpha</taxon>
        <taxon>Chalcidoidea</taxon>
        <taxon>Aphelinidae</taxon>
        <taxon>Aphelininae</taxon>
        <taxon>Eretmocerus</taxon>
    </lineage>
</organism>
<name>A0ACC2PM06_9HYME</name>
<evidence type="ECO:0000313" key="1">
    <source>
        <dbReference type="EMBL" id="KAJ8684609.1"/>
    </source>
</evidence>
<protein>
    <submittedName>
        <fullName evidence="1">Uncharacterized protein</fullName>
    </submittedName>
</protein>
<proteinExistence type="predicted"/>